<keyword evidence="1" id="KW-0812">Transmembrane</keyword>
<organism evidence="2">
    <name type="scientific">marine sediment metagenome</name>
    <dbReference type="NCBI Taxonomy" id="412755"/>
    <lineage>
        <taxon>unclassified sequences</taxon>
        <taxon>metagenomes</taxon>
        <taxon>ecological metagenomes</taxon>
    </lineage>
</organism>
<dbReference type="EMBL" id="BARU01034323">
    <property type="protein sequence ID" value="GAH62842.1"/>
    <property type="molecule type" value="Genomic_DNA"/>
</dbReference>
<accession>X1H090</accession>
<feature type="non-terminal residue" evidence="2">
    <location>
        <position position="1"/>
    </location>
</feature>
<keyword evidence="1" id="KW-1133">Transmembrane helix</keyword>
<feature type="transmembrane region" description="Helical" evidence="1">
    <location>
        <begin position="28"/>
        <end position="49"/>
    </location>
</feature>
<sequence>LTLLGICLFVVVFTIGITLIGKKFDRYFLPAYAPFDIIAALGWVALVNWIRKRKLTRLAKIGALVFLVIIIGSQILPAIQTFPYYFPYYNPLMGGTKKAPGVMLIGWGEGLDQAARYLNEKENAENLHVTSWYSLGVFSYFFKGHSRNLHPGTTINTNEWKSFNSSDYAVIYVYQWQRKFPKPVVDYITNHTPEHTIWINGMEYARIFKIQNVPQ</sequence>
<gene>
    <name evidence="2" type="ORF">S03H2_53892</name>
</gene>
<evidence type="ECO:0000313" key="2">
    <source>
        <dbReference type="EMBL" id="GAH62842.1"/>
    </source>
</evidence>
<comment type="caution">
    <text evidence="2">The sequence shown here is derived from an EMBL/GenBank/DDBJ whole genome shotgun (WGS) entry which is preliminary data.</text>
</comment>
<proteinExistence type="predicted"/>
<dbReference type="AlphaFoldDB" id="X1H090"/>
<reference evidence="2" key="1">
    <citation type="journal article" date="2014" name="Front. Microbiol.">
        <title>High frequency of phylogenetically diverse reductive dehalogenase-homologous genes in deep subseafloor sedimentary metagenomes.</title>
        <authorList>
            <person name="Kawai M."/>
            <person name="Futagami T."/>
            <person name="Toyoda A."/>
            <person name="Takaki Y."/>
            <person name="Nishi S."/>
            <person name="Hori S."/>
            <person name="Arai W."/>
            <person name="Tsubouchi T."/>
            <person name="Morono Y."/>
            <person name="Uchiyama I."/>
            <person name="Ito T."/>
            <person name="Fujiyama A."/>
            <person name="Inagaki F."/>
            <person name="Takami H."/>
        </authorList>
    </citation>
    <scope>NUCLEOTIDE SEQUENCE</scope>
    <source>
        <strain evidence="2">Expedition CK06-06</strain>
    </source>
</reference>
<name>X1H090_9ZZZZ</name>
<keyword evidence="1" id="KW-0472">Membrane</keyword>
<feature type="transmembrane region" description="Helical" evidence="1">
    <location>
        <begin position="61"/>
        <end position="86"/>
    </location>
</feature>
<evidence type="ECO:0000256" key="1">
    <source>
        <dbReference type="SAM" id="Phobius"/>
    </source>
</evidence>
<protein>
    <submittedName>
        <fullName evidence="2">Uncharacterized protein</fullName>
    </submittedName>
</protein>